<evidence type="ECO:0000313" key="3">
    <source>
        <dbReference type="Proteomes" id="UP000034182"/>
    </source>
</evidence>
<name>A0A0G2DQG3_9PEZI</name>
<reference evidence="2 3" key="1">
    <citation type="submission" date="2015-03" db="EMBL/GenBank/DDBJ databases">
        <authorList>
            <person name="Morales-Cruz A."/>
            <person name="Amrine K.C."/>
            <person name="Cantu D."/>
        </authorList>
    </citation>
    <scope>NUCLEOTIDE SEQUENCE [LARGE SCALE GENOMIC DNA]</scope>
    <source>
        <strain evidence="2">DS831</strain>
    </source>
</reference>
<comment type="caution">
    <text evidence="2">The sequence shown here is derived from an EMBL/GenBank/DDBJ whole genome shotgun (WGS) entry which is preliminary data.</text>
</comment>
<evidence type="ECO:0000313" key="2">
    <source>
        <dbReference type="EMBL" id="KKY13287.1"/>
    </source>
</evidence>
<feature type="signal peptide" evidence="1">
    <location>
        <begin position="1"/>
        <end position="17"/>
    </location>
</feature>
<evidence type="ECO:0000256" key="1">
    <source>
        <dbReference type="SAM" id="SignalP"/>
    </source>
</evidence>
<sequence length="140" mass="14922">MYSALFALFGFATAAYTASIPRAAAPKPLEVSGFNFTMGAQPTDVANVYFYITEPNTGDTTICGDDGVRPNELRFCNGLPQYVFGDNFKTLSVSWTVLPDGSGNQSFNGISGSGDVKLNCADGDDQCHIDDLKLTTTVVI</sequence>
<dbReference type="EMBL" id="LAQI01000342">
    <property type="protein sequence ID" value="KKY13287.1"/>
    <property type="molecule type" value="Genomic_DNA"/>
</dbReference>
<dbReference type="Proteomes" id="UP000034182">
    <property type="component" value="Unassembled WGS sequence"/>
</dbReference>
<feature type="chain" id="PRO_5002543123" description="AA1-like domain-containing protein" evidence="1">
    <location>
        <begin position="18"/>
        <end position="140"/>
    </location>
</feature>
<gene>
    <name evidence="2" type="ORF">UCDDS831_g09138</name>
</gene>
<dbReference type="AlphaFoldDB" id="A0A0G2DQG3"/>
<reference evidence="2 3" key="2">
    <citation type="submission" date="2015-05" db="EMBL/GenBank/DDBJ databases">
        <title>Distinctive expansion of gene families associated with plant cell wall degradation and secondary metabolism in the genomes of grapevine trunk pathogens.</title>
        <authorList>
            <person name="Lawrence D.P."/>
            <person name="Travadon R."/>
            <person name="Rolshausen P.E."/>
            <person name="Baumgartner K."/>
        </authorList>
    </citation>
    <scope>NUCLEOTIDE SEQUENCE [LARGE SCALE GENOMIC DNA]</scope>
    <source>
        <strain evidence="2">DS831</strain>
    </source>
</reference>
<proteinExistence type="predicted"/>
<accession>A0A0G2DQG3</accession>
<keyword evidence="1" id="KW-0732">Signal</keyword>
<evidence type="ECO:0008006" key="4">
    <source>
        <dbReference type="Google" id="ProtNLM"/>
    </source>
</evidence>
<organism evidence="2 3">
    <name type="scientific">Diplodia seriata</name>
    <dbReference type="NCBI Taxonomy" id="420778"/>
    <lineage>
        <taxon>Eukaryota</taxon>
        <taxon>Fungi</taxon>
        <taxon>Dikarya</taxon>
        <taxon>Ascomycota</taxon>
        <taxon>Pezizomycotina</taxon>
        <taxon>Dothideomycetes</taxon>
        <taxon>Dothideomycetes incertae sedis</taxon>
        <taxon>Botryosphaeriales</taxon>
        <taxon>Botryosphaeriaceae</taxon>
        <taxon>Diplodia</taxon>
    </lineage>
</organism>
<protein>
    <recommendedName>
        <fullName evidence="4">AA1-like domain-containing protein</fullName>
    </recommendedName>
</protein>